<evidence type="ECO:0000256" key="1">
    <source>
        <dbReference type="SAM" id="MobiDB-lite"/>
    </source>
</evidence>
<feature type="compositionally biased region" description="Polar residues" evidence="1">
    <location>
        <begin position="423"/>
        <end position="445"/>
    </location>
</feature>
<dbReference type="EMBL" id="MRZV01000334">
    <property type="protein sequence ID" value="PIK52331.1"/>
    <property type="molecule type" value="Genomic_DNA"/>
</dbReference>
<dbReference type="PANTHER" id="PTHR12496">
    <property type="entry name" value="CGI-41 METHYLTRANSFERASE"/>
    <property type="match status" value="1"/>
</dbReference>
<dbReference type="SUPFAM" id="SSF53335">
    <property type="entry name" value="S-adenosyl-L-methionine-dependent methyltransferases"/>
    <property type="match status" value="1"/>
</dbReference>
<proteinExistence type="predicted"/>
<dbReference type="AlphaFoldDB" id="A0A2G8KWF9"/>
<comment type="caution">
    <text evidence="3">The sequence shown here is derived from an EMBL/GenBank/DDBJ whole genome shotgun (WGS) entry which is preliminary data.</text>
</comment>
<name>A0A2G8KWF9_STIJA</name>
<reference evidence="3 4" key="1">
    <citation type="journal article" date="2017" name="PLoS Biol.">
        <title>The sea cucumber genome provides insights into morphological evolution and visceral regeneration.</title>
        <authorList>
            <person name="Zhang X."/>
            <person name="Sun L."/>
            <person name="Yuan J."/>
            <person name="Sun Y."/>
            <person name="Gao Y."/>
            <person name="Zhang L."/>
            <person name="Li S."/>
            <person name="Dai H."/>
            <person name="Hamel J.F."/>
            <person name="Liu C."/>
            <person name="Yu Y."/>
            <person name="Liu S."/>
            <person name="Lin W."/>
            <person name="Guo K."/>
            <person name="Jin S."/>
            <person name="Xu P."/>
            <person name="Storey K.B."/>
            <person name="Huan P."/>
            <person name="Zhang T."/>
            <person name="Zhou Y."/>
            <person name="Zhang J."/>
            <person name="Lin C."/>
            <person name="Li X."/>
            <person name="Xing L."/>
            <person name="Huo D."/>
            <person name="Sun M."/>
            <person name="Wang L."/>
            <person name="Mercier A."/>
            <person name="Li F."/>
            <person name="Yang H."/>
            <person name="Xiang J."/>
        </authorList>
    </citation>
    <scope>NUCLEOTIDE SEQUENCE [LARGE SCALE GENOMIC DNA]</scope>
    <source>
        <strain evidence="3">Shaxun</strain>
        <tissue evidence="3">Muscle</tissue>
    </source>
</reference>
<dbReference type="Proteomes" id="UP000230750">
    <property type="component" value="Unassembled WGS sequence"/>
</dbReference>
<dbReference type="OrthoDB" id="5875367at2759"/>
<dbReference type="PANTHER" id="PTHR12496:SF2">
    <property type="entry name" value="METHYLTRANSFERASE-LIKE PROTEIN 25B"/>
    <property type="match status" value="1"/>
</dbReference>
<feature type="compositionally biased region" description="Basic and acidic residues" evidence="1">
    <location>
        <begin position="369"/>
        <end position="379"/>
    </location>
</feature>
<protein>
    <recommendedName>
        <fullName evidence="2">Methyltransferase domain-containing protein</fullName>
    </recommendedName>
</protein>
<dbReference type="Pfam" id="PF13679">
    <property type="entry name" value="Methyltransf_32"/>
    <property type="match status" value="2"/>
</dbReference>
<accession>A0A2G8KWF9</accession>
<feature type="region of interest" description="Disordered" evidence="1">
    <location>
        <begin position="340"/>
        <end position="460"/>
    </location>
</feature>
<evidence type="ECO:0000259" key="2">
    <source>
        <dbReference type="Pfam" id="PF13679"/>
    </source>
</evidence>
<sequence>MVAIRCSRQDKEKIQNYAQSLMLLVSKFRWLTDAYVVEFFVKDHWHALPSSWQEVLDGLKPHQVGSYLSGNKEVRWGSYLRQQRRAVREVLDDLNPRWVVTSSSKEVRVRKRYLIILIHVRWVVTSQAAKNCGKKEVGSYLRQQRSAVRKRYLMSQSTLSGSYLSGSKEVRHTTVWPLSLLAFCAATQSLTLNRFPGVAEYPNPVEKLPDQLDHCFKFHVKIKKRHEIQTLADIIHNTCKLSKVRRVVDVGGGLGHLTRLLSVGYGLKVMSIEAAGCHVNGAAKVDRKVEVLMEKRKKKGILDLPKLSASPLQRPVHIVCNINPDISVKEFVKIVNQHMSEEQDSEGLDQVEDKSEGSCTGDSFEGYESSEKDKSEGVKMNEVMKVTGDGSLSANKPVPPQSRLSPDNSKETHCREMTDKTSLHSSTEPILKLFSSNDQTAQVTNRNRKISARSQEVPAENERIVKVDQNREDDTNLTYSQRFLPDAESPDQSVFLSNDSTLCESEHLGRPDLADTDVNVLSQIKSTNSEGNAVFTLIGLHTCGDLGPTILRLFIRCREAKVLALVGCCYMKMQYVQPIKELDMMNFHEAGFPMSDWVKSLCGSPLTFEPLELACHFFDNYYQRLKEKEPDLVKTHAGFIQIKKATGSIKKLHGMSFQCYANAVFRKLGLTFDPLAAHQLEELHRPHWGRLIIFHSLRLCLAPIVESLILIDRMLYLLENGVESQLTAVFDPFISPRNFLLQATKA</sequence>
<evidence type="ECO:0000313" key="4">
    <source>
        <dbReference type="Proteomes" id="UP000230750"/>
    </source>
</evidence>
<feature type="domain" description="Methyltransferase" evidence="2">
    <location>
        <begin position="223"/>
        <end position="295"/>
    </location>
</feature>
<dbReference type="InterPro" id="IPR025714">
    <property type="entry name" value="Methyltranfer_dom"/>
</dbReference>
<gene>
    <name evidence="3" type="ORF">BSL78_10787</name>
</gene>
<keyword evidence="4" id="KW-1185">Reference proteome</keyword>
<dbReference type="InterPro" id="IPR052220">
    <property type="entry name" value="METTL25"/>
</dbReference>
<dbReference type="InterPro" id="IPR029063">
    <property type="entry name" value="SAM-dependent_MTases_sf"/>
</dbReference>
<feature type="domain" description="Methyltransferase" evidence="2">
    <location>
        <begin position="474"/>
        <end position="574"/>
    </location>
</feature>
<evidence type="ECO:0000313" key="3">
    <source>
        <dbReference type="EMBL" id="PIK52331.1"/>
    </source>
</evidence>
<organism evidence="3 4">
    <name type="scientific">Stichopus japonicus</name>
    <name type="common">Sea cucumber</name>
    <dbReference type="NCBI Taxonomy" id="307972"/>
    <lineage>
        <taxon>Eukaryota</taxon>
        <taxon>Metazoa</taxon>
        <taxon>Echinodermata</taxon>
        <taxon>Eleutherozoa</taxon>
        <taxon>Echinozoa</taxon>
        <taxon>Holothuroidea</taxon>
        <taxon>Aspidochirotacea</taxon>
        <taxon>Aspidochirotida</taxon>
        <taxon>Stichopodidae</taxon>
        <taxon>Apostichopus</taxon>
    </lineage>
</organism>
<feature type="compositionally biased region" description="Basic and acidic residues" evidence="1">
    <location>
        <begin position="408"/>
        <end position="422"/>
    </location>
</feature>
<dbReference type="STRING" id="307972.A0A2G8KWF9"/>